<reference evidence="1" key="1">
    <citation type="submission" date="2023-05" db="EMBL/GenBank/DDBJ databases">
        <title>Streptantibioticus silvisoli sp. nov., acidotolerant actinomycetes 1 from pine litter.</title>
        <authorList>
            <person name="Swiecimska M."/>
            <person name="Golinska P."/>
            <person name="Sangal V."/>
            <person name="Wachnowicz B."/>
            <person name="Goodfellow M."/>
        </authorList>
    </citation>
    <scope>NUCLEOTIDE SEQUENCE</scope>
    <source>
        <strain evidence="1">SL13</strain>
    </source>
</reference>
<proteinExistence type="predicted"/>
<accession>A0AA90KK01</accession>
<sequence length="165" mass="18012">MAEQEKVISPGLLQITGSRTAHTPAPSKAVTLPAACAKLDMDRRLAAHRPRESAPHLRRTLESAPRYGRASRSKWHRRDVVDANRHLVKDRRQVAGSAREPSVLAGRLLLHKARGLSTLLHRIANGGDPGGEKAIRVVTAAAGRGSREERGPTPTRTLLVNRVWA</sequence>
<dbReference type="EMBL" id="JABXJJ020000057">
    <property type="protein sequence ID" value="MDI5973994.1"/>
    <property type="molecule type" value="Genomic_DNA"/>
</dbReference>
<comment type="caution">
    <text evidence="1">The sequence shown here is derived from an EMBL/GenBank/DDBJ whole genome shotgun (WGS) entry which is preliminary data.</text>
</comment>
<evidence type="ECO:0000313" key="1">
    <source>
        <dbReference type="EMBL" id="MDI5973994.1"/>
    </source>
</evidence>
<protein>
    <submittedName>
        <fullName evidence="1">Uncharacterized protein</fullName>
    </submittedName>
</protein>
<gene>
    <name evidence="1" type="ORF">POF50_032410</name>
</gene>
<dbReference type="RefSeq" id="WP_271313445.1">
    <property type="nucleotide sequence ID" value="NZ_JABXJJ020000057.1"/>
</dbReference>
<organism evidence="1">
    <name type="scientific">Streptantibioticus silvisoli</name>
    <dbReference type="NCBI Taxonomy" id="2705255"/>
    <lineage>
        <taxon>Bacteria</taxon>
        <taxon>Bacillati</taxon>
        <taxon>Actinomycetota</taxon>
        <taxon>Actinomycetes</taxon>
        <taxon>Kitasatosporales</taxon>
        <taxon>Streptomycetaceae</taxon>
        <taxon>Streptantibioticus</taxon>
    </lineage>
</organism>
<dbReference type="AlphaFoldDB" id="A0AA90KK01"/>
<name>A0AA90KK01_9ACTN</name>